<dbReference type="SUPFAM" id="SSF52540">
    <property type="entry name" value="P-loop containing nucleoside triphosphate hydrolases"/>
    <property type="match status" value="1"/>
</dbReference>
<feature type="domain" description="CHAT" evidence="3">
    <location>
        <begin position="26"/>
        <end position="162"/>
    </location>
</feature>
<keyword evidence="1" id="KW-1133">Transmembrane helix</keyword>
<dbReference type="InterPro" id="IPR049052">
    <property type="entry name" value="nSTAND1"/>
</dbReference>
<accession>A0ABU5UDM6</accession>
<proteinExistence type="predicted"/>
<evidence type="ECO:0000259" key="3">
    <source>
        <dbReference type="Pfam" id="PF12770"/>
    </source>
</evidence>
<dbReference type="InterPro" id="IPR024983">
    <property type="entry name" value="CHAT_dom"/>
</dbReference>
<dbReference type="PANTHER" id="PTHR23150">
    <property type="entry name" value="SULFATASE MODIFYING FACTOR 1, 2"/>
    <property type="match status" value="1"/>
</dbReference>
<evidence type="ECO:0000259" key="2">
    <source>
        <dbReference type="Pfam" id="PF03781"/>
    </source>
</evidence>
<dbReference type="Pfam" id="PF12770">
    <property type="entry name" value="CHAT"/>
    <property type="match status" value="1"/>
</dbReference>
<dbReference type="RefSeq" id="WP_323195439.1">
    <property type="nucleotide sequence ID" value="NZ_JAYGHG010000007.1"/>
</dbReference>
<feature type="domain" description="Sulfatase-modifying factor enzyme-like" evidence="2">
    <location>
        <begin position="696"/>
        <end position="924"/>
    </location>
</feature>
<evidence type="ECO:0000259" key="4">
    <source>
        <dbReference type="Pfam" id="PF20703"/>
    </source>
</evidence>
<sequence length="924" mass="105448">MNKNIYVKKILILAANPDNTIRLRLDREVKEIDEGLRRAKKREQFQLEQRWAVSLRDFYRAILDVQPQIVHFCGHGAGQDGIVLEDETGQVAFVPADVLASMFKLFAQKGVECVVLNACYSELQAQAVSQYVNYVIGMNKAVGDQASIAFAVAFYDAIGAGEEVEFAYDLGCSQMIGFLEHQTPVLKKKELIELVNTSFNTEIIPPNPYQGLSAFEEEDAPFFFGQEKFVDSLVQAIDKQPLVAVVGPSGSGKSSVVFAGLVPQLRNEENWLIESFRPGNEPFYQLAFALVRQLEPEVGETQQLREAVGLASDMQQGKITLQQVMSRIIELNPNKRCLLIADQFEELYTLCQIKEAQESFADTLLNAFQQEHLTLVLTLRADFYGYVLSHRPFRDALQQFTPQLLSSMSQEELRSVIEQPAHKLEVQLESQLTQRILDDVGQEPGNLPLLEFALTRLWKKQQNRVLTHQAYDEIGGVKKAIADHATQVYQQLSKEQQQQAQRIFVQLVHPGQGTEDTRCIATRAEVGENNWGLVSYLAGHQARLLVTGNREQEDTVEVVHEALIREWETLQKWINANRQFRTWQERLKVALQEWKNSKHDTGALLRGVPLATAEDWLDKRTDELTQEERDFIQVSAQQRDREKQEQENRRQHELALERQAKSRLQYLVVVLSAIASITTGILAYPLVLRWQAARLGEMVTISSGEFIFGTDDPKSDLGEQPERTVYLPEFEIEKYEVSNRQYHLCVRAGDCYLPVKGLIRFNDKRTLDHPVVGVTVIQANQYCRWLGRRLPTELEWERTARGLEGHLWPWGNKNPTPKYANIVIGKNEPRNTKPVKSYPEGRSMEGEVHNLVGNVWEWTASYSDWSSDSDQNKHIWDGQVETLTWDKPLALRGGNWKNIIPRITYRTGSLPDSTYDKIGIRCAK</sequence>
<dbReference type="InterPro" id="IPR016187">
    <property type="entry name" value="CTDL_fold"/>
</dbReference>
<dbReference type="InterPro" id="IPR042095">
    <property type="entry name" value="SUMF_sf"/>
</dbReference>
<dbReference type="Proteomes" id="UP001302120">
    <property type="component" value="Unassembled WGS sequence"/>
</dbReference>
<evidence type="ECO:0000256" key="1">
    <source>
        <dbReference type="SAM" id="Phobius"/>
    </source>
</evidence>
<evidence type="ECO:0000313" key="6">
    <source>
        <dbReference type="Proteomes" id="UP001302120"/>
    </source>
</evidence>
<dbReference type="SUPFAM" id="SSF56436">
    <property type="entry name" value="C-type lectin-like"/>
    <property type="match status" value="1"/>
</dbReference>
<dbReference type="Gene3D" id="3.40.50.300">
    <property type="entry name" value="P-loop containing nucleotide triphosphate hydrolases"/>
    <property type="match status" value="1"/>
</dbReference>
<reference evidence="5 6" key="1">
    <citation type="submission" date="2023-12" db="EMBL/GenBank/DDBJ databases">
        <title>Baltic Sea Cyanobacteria.</title>
        <authorList>
            <person name="Delbaje E."/>
            <person name="Fewer D.P."/>
            <person name="Shishido T.K."/>
        </authorList>
    </citation>
    <scope>NUCLEOTIDE SEQUENCE [LARGE SCALE GENOMIC DNA]</scope>
    <source>
        <strain evidence="5 6">UHCC-0300</strain>
    </source>
</reference>
<feature type="transmembrane region" description="Helical" evidence="1">
    <location>
        <begin position="666"/>
        <end position="688"/>
    </location>
</feature>
<dbReference type="Pfam" id="PF20703">
    <property type="entry name" value="nSTAND1"/>
    <property type="match status" value="1"/>
</dbReference>
<feature type="domain" description="Novel STAND NTPase 1" evidence="4">
    <location>
        <begin position="208"/>
        <end position="601"/>
    </location>
</feature>
<keyword evidence="1" id="KW-0812">Transmembrane</keyword>
<comment type="caution">
    <text evidence="5">The sequence shown here is derived from an EMBL/GenBank/DDBJ whole genome shotgun (WGS) entry which is preliminary data.</text>
</comment>
<gene>
    <name evidence="5" type="ORF">VB620_07105</name>
</gene>
<dbReference type="InterPro" id="IPR005532">
    <property type="entry name" value="SUMF_dom"/>
</dbReference>
<name>A0ABU5UDM6_9CYAN</name>
<evidence type="ECO:0000313" key="5">
    <source>
        <dbReference type="EMBL" id="MEA5581106.1"/>
    </source>
</evidence>
<keyword evidence="1" id="KW-0472">Membrane</keyword>
<keyword evidence="6" id="KW-1185">Reference proteome</keyword>
<dbReference type="EMBL" id="JAYGHG010000007">
    <property type="protein sequence ID" value="MEA5581106.1"/>
    <property type="molecule type" value="Genomic_DNA"/>
</dbReference>
<protein>
    <submittedName>
        <fullName evidence="5">SUMF1/EgtB/PvdO family nonheme iron enzyme</fullName>
    </submittedName>
</protein>
<dbReference type="PANTHER" id="PTHR23150:SF19">
    <property type="entry name" value="FORMYLGLYCINE-GENERATING ENZYME"/>
    <property type="match status" value="1"/>
</dbReference>
<dbReference type="Gene3D" id="3.90.1580.10">
    <property type="entry name" value="paralog of FGE (formylglycine-generating enzyme)"/>
    <property type="match status" value="1"/>
</dbReference>
<organism evidence="5 6">
    <name type="scientific">Nodularia harveyana UHCC-0300</name>
    <dbReference type="NCBI Taxonomy" id="2974287"/>
    <lineage>
        <taxon>Bacteria</taxon>
        <taxon>Bacillati</taxon>
        <taxon>Cyanobacteriota</taxon>
        <taxon>Cyanophyceae</taxon>
        <taxon>Nostocales</taxon>
        <taxon>Nodulariaceae</taxon>
        <taxon>Nodularia</taxon>
    </lineage>
</organism>
<dbReference type="InterPro" id="IPR051043">
    <property type="entry name" value="Sulfatase_Mod_Factor_Kinase"/>
</dbReference>
<dbReference type="Pfam" id="PF03781">
    <property type="entry name" value="FGE-sulfatase"/>
    <property type="match status" value="1"/>
</dbReference>
<dbReference type="InterPro" id="IPR027417">
    <property type="entry name" value="P-loop_NTPase"/>
</dbReference>